<reference evidence="2 3" key="1">
    <citation type="submission" date="2019-08" db="EMBL/GenBank/DDBJ databases">
        <title>Whole genome of Aphis craccivora.</title>
        <authorList>
            <person name="Voronova N.V."/>
            <person name="Shulinski R.S."/>
            <person name="Bandarenka Y.V."/>
            <person name="Zhorov D.G."/>
            <person name="Warner D."/>
        </authorList>
    </citation>
    <scope>NUCLEOTIDE SEQUENCE [LARGE SCALE GENOMIC DNA]</scope>
    <source>
        <strain evidence="2">180601</strain>
        <tissue evidence="2">Whole Body</tissue>
    </source>
</reference>
<dbReference type="SUPFAM" id="SSF56672">
    <property type="entry name" value="DNA/RNA polymerases"/>
    <property type="match status" value="1"/>
</dbReference>
<name>A0A6G0ZE76_APHCR</name>
<dbReference type="AlphaFoldDB" id="A0A6G0ZE76"/>
<evidence type="ECO:0000313" key="2">
    <source>
        <dbReference type="EMBL" id="KAF0769008.1"/>
    </source>
</evidence>
<dbReference type="EMBL" id="VUJU01000664">
    <property type="protein sequence ID" value="KAF0769008.1"/>
    <property type="molecule type" value="Genomic_DNA"/>
</dbReference>
<dbReference type="GO" id="GO:0071897">
    <property type="term" value="P:DNA biosynthetic process"/>
    <property type="evidence" value="ECO:0007669"/>
    <property type="project" value="UniProtKB-ARBA"/>
</dbReference>
<gene>
    <name evidence="2" type="ORF">FWK35_00000415</name>
</gene>
<dbReference type="PANTHER" id="PTHR47027">
    <property type="entry name" value="REVERSE TRANSCRIPTASE DOMAIN-CONTAINING PROTEIN"/>
    <property type="match status" value="1"/>
</dbReference>
<dbReference type="OrthoDB" id="6627741at2759"/>
<dbReference type="Proteomes" id="UP000478052">
    <property type="component" value="Unassembled WGS sequence"/>
</dbReference>
<feature type="domain" description="Reverse transcriptase" evidence="1">
    <location>
        <begin position="1"/>
        <end position="99"/>
    </location>
</feature>
<dbReference type="PANTHER" id="PTHR47027:SF20">
    <property type="entry name" value="REVERSE TRANSCRIPTASE-LIKE PROTEIN WITH RNA-DIRECTED DNA POLYMERASE DOMAIN"/>
    <property type="match status" value="1"/>
</dbReference>
<dbReference type="Gene3D" id="3.30.70.270">
    <property type="match status" value="1"/>
</dbReference>
<sequence length="99" mass="10999">MIDYVTYLLSREVQVNTGLRQGDALSPITFNLVLEKVIRMMNISPDEGVKLDGTSISVLAYANDIVLLGNNINTVKSMCERLITAVKRVGLQINEEKTE</sequence>
<evidence type="ECO:0000259" key="1">
    <source>
        <dbReference type="PROSITE" id="PS50878"/>
    </source>
</evidence>
<dbReference type="Pfam" id="PF00078">
    <property type="entry name" value="RVT_1"/>
    <property type="match status" value="1"/>
</dbReference>
<organism evidence="2 3">
    <name type="scientific">Aphis craccivora</name>
    <name type="common">Cowpea aphid</name>
    <dbReference type="NCBI Taxonomy" id="307492"/>
    <lineage>
        <taxon>Eukaryota</taxon>
        <taxon>Metazoa</taxon>
        <taxon>Ecdysozoa</taxon>
        <taxon>Arthropoda</taxon>
        <taxon>Hexapoda</taxon>
        <taxon>Insecta</taxon>
        <taxon>Pterygota</taxon>
        <taxon>Neoptera</taxon>
        <taxon>Paraneoptera</taxon>
        <taxon>Hemiptera</taxon>
        <taxon>Sternorrhyncha</taxon>
        <taxon>Aphidomorpha</taxon>
        <taxon>Aphidoidea</taxon>
        <taxon>Aphididae</taxon>
        <taxon>Aphidini</taxon>
        <taxon>Aphis</taxon>
        <taxon>Aphis</taxon>
    </lineage>
</organism>
<dbReference type="InterPro" id="IPR043128">
    <property type="entry name" value="Rev_trsase/Diguanyl_cyclase"/>
</dbReference>
<accession>A0A6G0ZE76</accession>
<proteinExistence type="predicted"/>
<dbReference type="PROSITE" id="PS50878">
    <property type="entry name" value="RT_POL"/>
    <property type="match status" value="1"/>
</dbReference>
<dbReference type="InterPro" id="IPR000477">
    <property type="entry name" value="RT_dom"/>
</dbReference>
<keyword evidence="3" id="KW-1185">Reference proteome</keyword>
<dbReference type="InterPro" id="IPR043502">
    <property type="entry name" value="DNA/RNA_pol_sf"/>
</dbReference>
<protein>
    <submittedName>
        <fullName evidence="2">Ribosome biogenesis protein TSR3 isoform X1</fullName>
    </submittedName>
</protein>
<comment type="caution">
    <text evidence="2">The sequence shown here is derived from an EMBL/GenBank/DDBJ whole genome shotgun (WGS) entry which is preliminary data.</text>
</comment>
<evidence type="ECO:0000313" key="3">
    <source>
        <dbReference type="Proteomes" id="UP000478052"/>
    </source>
</evidence>